<evidence type="ECO:0000313" key="4">
    <source>
        <dbReference type="Proteomes" id="UP000243799"/>
    </source>
</evidence>
<accession>A0A1I1BHY6</accession>
<dbReference type="Pfam" id="PF04072">
    <property type="entry name" value="LCM"/>
    <property type="match status" value="1"/>
</dbReference>
<dbReference type="EMBL" id="FOKG01000014">
    <property type="protein sequence ID" value="SFB49767.1"/>
    <property type="molecule type" value="Genomic_DNA"/>
</dbReference>
<evidence type="ECO:0000313" key="3">
    <source>
        <dbReference type="EMBL" id="SFB49767.1"/>
    </source>
</evidence>
<evidence type="ECO:0000256" key="2">
    <source>
        <dbReference type="ARBA" id="ARBA00022679"/>
    </source>
</evidence>
<proteinExistence type="predicted"/>
<keyword evidence="1 3" id="KW-0489">Methyltransferase</keyword>
<dbReference type="PIRSF" id="PIRSF028177">
    <property type="entry name" value="Polyketide_synth_Omtfrase_TcmP"/>
    <property type="match status" value="1"/>
</dbReference>
<gene>
    <name evidence="3" type="ORF">SAMN05216266_11497</name>
</gene>
<dbReference type="GO" id="GO:0032259">
    <property type="term" value="P:methylation"/>
    <property type="evidence" value="ECO:0007669"/>
    <property type="project" value="UniProtKB-KW"/>
</dbReference>
<dbReference type="InterPro" id="IPR029063">
    <property type="entry name" value="SAM-dependent_MTases_sf"/>
</dbReference>
<dbReference type="InterPro" id="IPR016874">
    <property type="entry name" value="TcmP-like"/>
</dbReference>
<name>A0A1I1BHY6_9PSEU</name>
<dbReference type="PANTHER" id="PTHR43619:SF2">
    <property type="entry name" value="S-ADENOSYL-L-METHIONINE-DEPENDENT METHYLTRANSFERASES SUPERFAMILY PROTEIN"/>
    <property type="match status" value="1"/>
</dbReference>
<dbReference type="AlphaFoldDB" id="A0A1I1BHY6"/>
<keyword evidence="4" id="KW-1185">Reference proteome</keyword>
<organism evidence="3 4">
    <name type="scientific">Amycolatopsis marina</name>
    <dbReference type="NCBI Taxonomy" id="490629"/>
    <lineage>
        <taxon>Bacteria</taxon>
        <taxon>Bacillati</taxon>
        <taxon>Actinomycetota</taxon>
        <taxon>Actinomycetes</taxon>
        <taxon>Pseudonocardiales</taxon>
        <taxon>Pseudonocardiaceae</taxon>
        <taxon>Amycolatopsis</taxon>
    </lineage>
</organism>
<evidence type="ECO:0000256" key="1">
    <source>
        <dbReference type="ARBA" id="ARBA00022603"/>
    </source>
</evidence>
<reference evidence="4" key="1">
    <citation type="submission" date="2016-10" db="EMBL/GenBank/DDBJ databases">
        <authorList>
            <person name="Varghese N."/>
            <person name="Submissions S."/>
        </authorList>
    </citation>
    <scope>NUCLEOTIDE SEQUENCE [LARGE SCALE GENOMIC DNA]</scope>
    <source>
        <strain evidence="4">CGMCC 4.3568</strain>
    </source>
</reference>
<dbReference type="RefSeq" id="WP_177242737.1">
    <property type="nucleotide sequence ID" value="NZ_FOKG01000014.1"/>
</dbReference>
<dbReference type="Gene3D" id="3.40.50.150">
    <property type="entry name" value="Vaccinia Virus protein VP39"/>
    <property type="match status" value="1"/>
</dbReference>
<keyword evidence="2 3" id="KW-0808">Transferase</keyword>
<protein>
    <submittedName>
        <fullName evidence="3">O-Methyltransferase involved in polyketide biosynthesis</fullName>
    </submittedName>
</protein>
<dbReference type="InterPro" id="IPR007213">
    <property type="entry name" value="Ppm1/Ppm2/Tcmp"/>
</dbReference>
<dbReference type="GO" id="GO:0008168">
    <property type="term" value="F:methyltransferase activity"/>
    <property type="evidence" value="ECO:0007669"/>
    <property type="project" value="UniProtKB-KW"/>
</dbReference>
<dbReference type="Proteomes" id="UP000243799">
    <property type="component" value="Unassembled WGS sequence"/>
</dbReference>
<dbReference type="SUPFAM" id="SSF53335">
    <property type="entry name" value="S-adenosyl-L-methionine-dependent methyltransferases"/>
    <property type="match status" value="1"/>
</dbReference>
<sequence length="274" mass="30786">MKTYSIDHLTPVQKTLLVTLKGRVLDSRSNNPILRDPLVTDIARRLDYDIDTVKLSLGVPEAIAIRTSILDRAVDAFVRTHPDAVVVELGSGLETRMFRLAPPATVDWYDVDLPEVIELRDELMPHRENAHSVGTSLLDPGWTDTIPSDRPTIVVGDGILGFLGEEQNKQVLTRITDHFTGGELVFNAYTKIAARMTGRYTSSVGMPKEFRGFGFNDPHDVVAMNPRLTFVDEQTGAAAPESEQLNGLYRLLARWFARWPAQARRGVWVVRYRF</sequence>
<dbReference type="STRING" id="490629.SAMN05216266_11497"/>
<dbReference type="PANTHER" id="PTHR43619">
    <property type="entry name" value="S-ADENOSYL-L-METHIONINE-DEPENDENT METHYLTRANSFERASE YKTD-RELATED"/>
    <property type="match status" value="1"/>
</dbReference>